<gene>
    <name evidence="4" type="ORF">IBL25_00005</name>
</gene>
<accession>A0ABR7R0N9</accession>
<dbReference type="Gene3D" id="3.40.50.150">
    <property type="entry name" value="Vaccinia Virus protein VP39"/>
    <property type="match status" value="1"/>
</dbReference>
<dbReference type="Proteomes" id="UP000603940">
    <property type="component" value="Unassembled WGS sequence"/>
</dbReference>
<evidence type="ECO:0000313" key="4">
    <source>
        <dbReference type="EMBL" id="MBC9175324.1"/>
    </source>
</evidence>
<evidence type="ECO:0000256" key="1">
    <source>
        <dbReference type="ARBA" id="ARBA00005369"/>
    </source>
</evidence>
<dbReference type="Pfam" id="PF01135">
    <property type="entry name" value="PCMT"/>
    <property type="match status" value="1"/>
</dbReference>
<comment type="similarity">
    <text evidence="1">Belongs to the methyltransferase superfamily. L-isoaspartyl/D-aspartyl protein methyltransferase family.</text>
</comment>
<comment type="caution">
    <text evidence="4">The sequence shown here is derived from an EMBL/GenBank/DDBJ whole genome shotgun (WGS) entry which is preliminary data.</text>
</comment>
<evidence type="ECO:0000256" key="3">
    <source>
        <dbReference type="ARBA" id="ARBA00030757"/>
    </source>
</evidence>
<dbReference type="PANTHER" id="PTHR11579">
    <property type="entry name" value="PROTEIN-L-ISOASPARTATE O-METHYLTRANSFERASE"/>
    <property type="match status" value="1"/>
</dbReference>
<keyword evidence="5" id="KW-1185">Reference proteome</keyword>
<dbReference type="InterPro" id="IPR029063">
    <property type="entry name" value="SAM-dependent_MTases_sf"/>
</dbReference>
<evidence type="ECO:0000313" key="5">
    <source>
        <dbReference type="Proteomes" id="UP000603940"/>
    </source>
</evidence>
<organism evidence="4 5">
    <name type="scientific">Pseudoroseomonas ludipueritiae</name>
    <dbReference type="NCBI Taxonomy" id="198093"/>
    <lineage>
        <taxon>Bacteria</taxon>
        <taxon>Pseudomonadati</taxon>
        <taxon>Pseudomonadota</taxon>
        <taxon>Alphaproteobacteria</taxon>
        <taxon>Acetobacterales</taxon>
        <taxon>Acetobacteraceae</taxon>
        <taxon>Pseudoroseomonas</taxon>
    </lineage>
</organism>
<dbReference type="EMBL" id="JACTUZ010000001">
    <property type="protein sequence ID" value="MBC9175324.1"/>
    <property type="molecule type" value="Genomic_DNA"/>
</dbReference>
<sequence>MDEDERPMNFADARKWMVDGQVRPNKVTDTRIIEAMLELPRHLFVPQHCVARAHADEDVPLGHGRVLMQPMMMARLVQMAEVREGETALVLGAGSGYGAALLARLGARVTAVENDAALLSLARSALADGGMLAPGSVQLVEAAPATGAPAGPFDVIMLEGEVPAIPAAISDRLAEGGRLIGVCRAPGRSGAAVLGRRAGGAFSTNEAFDCTTAPLPGFAPEPGFVF</sequence>
<evidence type="ECO:0000256" key="2">
    <source>
        <dbReference type="ARBA" id="ARBA00013346"/>
    </source>
</evidence>
<proteinExistence type="inferred from homology"/>
<reference evidence="4 5" key="1">
    <citation type="journal article" date="2009" name="Int. J. Syst. Evol. Microbiol.">
        <title>Transfer of Teichococcus ludipueritiae and Muricoccus roseus to the genus Roseomonas, as Roseomonas ludipueritiae comb. nov. and Roseomonas rosea comb. nov., respectively, and emended description of the genus Roseomonas.</title>
        <authorList>
            <person name="Sanchez-Porro C."/>
            <person name="Gallego V."/>
            <person name="Busse H.J."/>
            <person name="Kampfer P."/>
            <person name="Ventosa A."/>
        </authorList>
    </citation>
    <scope>NUCLEOTIDE SEQUENCE [LARGE SCALE GENOMIC DNA]</scope>
    <source>
        <strain evidence="4 5">DSM 14915</strain>
    </source>
</reference>
<name>A0ABR7R0N9_9PROT</name>
<dbReference type="InterPro" id="IPR000682">
    <property type="entry name" value="PCMT"/>
</dbReference>
<dbReference type="CDD" id="cd02440">
    <property type="entry name" value="AdoMet_MTases"/>
    <property type="match status" value="1"/>
</dbReference>
<protein>
    <recommendedName>
        <fullName evidence="2">Protein-L-isoaspartate O-methyltransferase</fullName>
    </recommendedName>
    <alternativeName>
        <fullName evidence="3">Protein L-isoaspartyl methyltransferase</fullName>
    </alternativeName>
</protein>
<dbReference type="PANTHER" id="PTHR11579:SF18">
    <property type="entry name" value="PROTEIN-L-ISOASPARTATE O-METHYLTRANSFERASE"/>
    <property type="match status" value="1"/>
</dbReference>
<dbReference type="SUPFAM" id="SSF53335">
    <property type="entry name" value="S-adenosyl-L-methionine-dependent methyltransferases"/>
    <property type="match status" value="1"/>
</dbReference>